<keyword evidence="3" id="KW-1185">Reference proteome</keyword>
<dbReference type="SUPFAM" id="SSF51445">
    <property type="entry name" value="(Trans)glycosidases"/>
    <property type="match status" value="1"/>
</dbReference>
<dbReference type="KEGG" id="fsa:C5Q98_05695"/>
<organism evidence="2 3">
    <name type="scientific">Fastidiosipila sanguinis</name>
    <dbReference type="NCBI Taxonomy" id="236753"/>
    <lineage>
        <taxon>Bacteria</taxon>
        <taxon>Bacillati</taxon>
        <taxon>Bacillota</taxon>
        <taxon>Clostridia</taxon>
        <taxon>Eubacteriales</taxon>
        <taxon>Oscillospiraceae</taxon>
        <taxon>Fastidiosipila</taxon>
    </lineage>
</organism>
<feature type="domain" description="Glycoside hydrolase 123 catalytic" evidence="1">
    <location>
        <begin position="175"/>
        <end position="504"/>
    </location>
</feature>
<evidence type="ECO:0000313" key="3">
    <source>
        <dbReference type="Proteomes" id="UP000237947"/>
    </source>
</evidence>
<evidence type="ECO:0000313" key="2">
    <source>
        <dbReference type="EMBL" id="AVM42734.1"/>
    </source>
</evidence>
<dbReference type="AlphaFoldDB" id="A0A2S0KP00"/>
<gene>
    <name evidence="2" type="ORF">C5Q98_05695</name>
</gene>
<dbReference type="Proteomes" id="UP000237947">
    <property type="component" value="Chromosome"/>
</dbReference>
<dbReference type="InterPro" id="IPR017853">
    <property type="entry name" value="GH"/>
</dbReference>
<evidence type="ECO:0000259" key="1">
    <source>
        <dbReference type="Pfam" id="PF13320"/>
    </source>
</evidence>
<dbReference type="EMBL" id="CP027226">
    <property type="protein sequence ID" value="AVM42734.1"/>
    <property type="molecule type" value="Genomic_DNA"/>
</dbReference>
<dbReference type="Gene3D" id="3.20.20.80">
    <property type="entry name" value="Glycosidases"/>
    <property type="match status" value="1"/>
</dbReference>
<dbReference type="Pfam" id="PF13320">
    <property type="entry name" value="GH123_cat"/>
    <property type="match status" value="1"/>
</dbReference>
<proteinExistence type="predicted"/>
<dbReference type="RefSeq" id="WP_106012685.1">
    <property type="nucleotide sequence ID" value="NZ_CP027226.1"/>
</dbReference>
<accession>A0A2S0KP00</accession>
<protein>
    <recommendedName>
        <fullName evidence="1">Glycoside hydrolase 123 catalytic domain-containing protein</fullName>
    </recommendedName>
</protein>
<dbReference type="OrthoDB" id="197680at2"/>
<sequence>MSFKFKLTDSLVKVFPEQEPDNLKEKKIKLLQGEVFNFQLAYTFEYQSGPLYLPDLTYELVSDEGLDISVERVELVPVTLPVYLDRVDDDYLFTDPRLAPDLLVPKETNIFRPYANQWRSLWFHVVVPEEMAAGKYNIKLNIKSLDKDELIWSDELEIEILDQQLPEQELIHTQWFHADTVADYYNVEVFSERHWELIDIHMEAAARNGVNLLLTPIFTPPLDTQIGGERTTIQLLEIEKNGNEYNFNFDKLDRWIDLALSHGIKYFEMAHLFTQWGAVACPKIIVKVDGQEEKLFGWHTKATSTEYKEFLQQLLTAMREYLEARGLWEKTYWHVSDEPNLSNIDTYAEAKKIVEPYLPAERTMDALSNYEFFEKGLVPRPIPTNDAIEPFLENNVENLWTYYCCAQVLEVSNRIISMPSARNRIIGAQLYLYDIEGFLQWGFNFYNAQFSRHLLNPYVNGDAMNGFVSGDAYLVYPGIKGEALDSIRGRVFFEALQDMRLLKALEFLTSKDEAKEVIKSVLGSNVTFKEYPKGEAGKAKLLELNKVIKEKISNLVTGEE</sequence>
<reference evidence="3" key="1">
    <citation type="submission" date="2018-02" db="EMBL/GenBank/DDBJ databases">
        <authorList>
            <person name="Holder M.E."/>
            <person name="Ajami N.J."/>
            <person name="Petrosino J.F."/>
        </authorList>
    </citation>
    <scope>NUCLEOTIDE SEQUENCE [LARGE SCALE GENOMIC DNA]</scope>
    <source>
        <strain evidence="3">CCUG 47711</strain>
    </source>
</reference>
<dbReference type="InterPro" id="IPR025150">
    <property type="entry name" value="GH123_cat"/>
</dbReference>
<name>A0A2S0KP00_9FIRM</name>